<dbReference type="Pfam" id="PF12409">
    <property type="entry name" value="P5-ATPase"/>
    <property type="match status" value="1"/>
</dbReference>
<feature type="domain" description="P5B-type ATPase N-terminal" evidence="12">
    <location>
        <begin position="21"/>
        <end position="86"/>
    </location>
</feature>
<name>A0A9W7YD94_9FUNG</name>
<keyword evidence="6 9" id="KW-0460">Magnesium</keyword>
<dbReference type="SUPFAM" id="SSF81653">
    <property type="entry name" value="Calcium ATPase, transduction domain A"/>
    <property type="match status" value="1"/>
</dbReference>
<dbReference type="OrthoDB" id="48943at2759"/>
<dbReference type="Pfam" id="PF00122">
    <property type="entry name" value="E1-E2_ATPase"/>
    <property type="match status" value="1"/>
</dbReference>
<dbReference type="InterPro" id="IPR023298">
    <property type="entry name" value="ATPase_P-typ_TM_dom_sf"/>
</dbReference>
<evidence type="ECO:0000256" key="6">
    <source>
        <dbReference type="ARBA" id="ARBA00022842"/>
    </source>
</evidence>
<evidence type="ECO:0000259" key="10">
    <source>
        <dbReference type="Pfam" id="PF00122"/>
    </source>
</evidence>
<accession>A0A9W7YD94</accession>
<proteinExistence type="inferred from homology"/>
<comment type="catalytic activity">
    <reaction evidence="8 9">
        <text>ATP + H2O = ADP + phosphate + H(+)</text>
        <dbReference type="Rhea" id="RHEA:13065"/>
        <dbReference type="ChEBI" id="CHEBI:15377"/>
        <dbReference type="ChEBI" id="CHEBI:15378"/>
        <dbReference type="ChEBI" id="CHEBI:30616"/>
        <dbReference type="ChEBI" id="CHEBI:43474"/>
        <dbReference type="ChEBI" id="CHEBI:456216"/>
    </reaction>
</comment>
<dbReference type="Pfam" id="PF00690">
    <property type="entry name" value="Cation_ATPase_N"/>
    <property type="match status" value="1"/>
</dbReference>
<dbReference type="GO" id="GO:0140358">
    <property type="term" value="F:P-type transmembrane transporter activity"/>
    <property type="evidence" value="ECO:0007669"/>
    <property type="project" value="InterPro"/>
</dbReference>
<dbReference type="GO" id="GO:0016020">
    <property type="term" value="C:membrane"/>
    <property type="evidence" value="ECO:0007669"/>
    <property type="project" value="UniProtKB-SubCell"/>
</dbReference>
<feature type="transmembrane region" description="Helical" evidence="9">
    <location>
        <begin position="35"/>
        <end position="55"/>
    </location>
</feature>
<reference evidence="13" key="1">
    <citation type="submission" date="2022-07" db="EMBL/GenBank/DDBJ databases">
        <title>Phylogenomic reconstructions and comparative analyses of Kickxellomycotina fungi.</title>
        <authorList>
            <person name="Reynolds N.K."/>
            <person name="Stajich J.E."/>
            <person name="Barry K."/>
            <person name="Grigoriev I.V."/>
            <person name="Crous P."/>
            <person name="Smith M.E."/>
        </authorList>
    </citation>
    <scope>NUCLEOTIDE SEQUENCE</scope>
    <source>
        <strain evidence="13">BCRC 34381</strain>
    </source>
</reference>
<protein>
    <recommendedName>
        <fullName evidence="9">Cation-transporting ATPase</fullName>
        <ecNumber evidence="9">7.2.2.-</ecNumber>
    </recommendedName>
</protein>
<dbReference type="EC" id="7.2.2.-" evidence="9"/>
<keyword evidence="9" id="KW-0472">Membrane</keyword>
<keyword evidence="4 9" id="KW-0547">Nucleotide-binding</keyword>
<keyword evidence="7 9" id="KW-1278">Translocase</keyword>
<comment type="caution">
    <text evidence="9">Lacks conserved residue(s) required for the propagation of feature annotation.</text>
</comment>
<keyword evidence="3 9" id="KW-0479">Metal-binding</keyword>
<dbReference type="EMBL" id="JANBOI010000315">
    <property type="protein sequence ID" value="KAJ1731565.1"/>
    <property type="molecule type" value="Genomic_DNA"/>
</dbReference>
<dbReference type="SUPFAM" id="SSF81665">
    <property type="entry name" value="Calcium ATPase, transmembrane domain M"/>
    <property type="match status" value="1"/>
</dbReference>
<evidence type="ECO:0000256" key="7">
    <source>
        <dbReference type="ARBA" id="ARBA00022967"/>
    </source>
</evidence>
<dbReference type="InterPro" id="IPR006544">
    <property type="entry name" value="P-type_TPase_V"/>
</dbReference>
<feature type="domain" description="Cation-transporting P-type ATPase N-terminal" evidence="11">
    <location>
        <begin position="126"/>
        <end position="178"/>
    </location>
</feature>
<keyword evidence="2" id="KW-0597">Phosphoprotein</keyword>
<dbReference type="InterPro" id="IPR004014">
    <property type="entry name" value="ATPase_P-typ_cation-transptr_N"/>
</dbReference>
<dbReference type="Gene3D" id="2.70.150.10">
    <property type="entry name" value="Calcium-transporting ATPase, cytoplasmic transduction domain A"/>
    <property type="match status" value="1"/>
</dbReference>
<evidence type="ECO:0000313" key="14">
    <source>
        <dbReference type="Proteomes" id="UP001143981"/>
    </source>
</evidence>
<keyword evidence="9" id="KW-0812">Transmembrane</keyword>
<dbReference type="InterPro" id="IPR059000">
    <property type="entry name" value="ATPase_P-type_domA"/>
</dbReference>
<evidence type="ECO:0000259" key="12">
    <source>
        <dbReference type="Pfam" id="PF12409"/>
    </source>
</evidence>
<dbReference type="InterPro" id="IPR047819">
    <property type="entry name" value="P5A-ATPase_N"/>
</dbReference>
<feature type="non-terminal residue" evidence="13">
    <location>
        <position position="295"/>
    </location>
</feature>
<organism evidence="13 14">
    <name type="scientific">Coemansia biformis</name>
    <dbReference type="NCBI Taxonomy" id="1286918"/>
    <lineage>
        <taxon>Eukaryota</taxon>
        <taxon>Fungi</taxon>
        <taxon>Fungi incertae sedis</taxon>
        <taxon>Zoopagomycota</taxon>
        <taxon>Kickxellomycotina</taxon>
        <taxon>Kickxellomycetes</taxon>
        <taxon>Kickxellales</taxon>
        <taxon>Kickxellaceae</taxon>
        <taxon>Coemansia</taxon>
    </lineage>
</organism>
<evidence type="ECO:0000256" key="1">
    <source>
        <dbReference type="ARBA" id="ARBA00004141"/>
    </source>
</evidence>
<keyword evidence="9" id="KW-1133">Transmembrane helix</keyword>
<evidence type="ECO:0000256" key="9">
    <source>
        <dbReference type="RuleBase" id="RU362082"/>
    </source>
</evidence>
<dbReference type="InterPro" id="IPR008250">
    <property type="entry name" value="ATPase_P-typ_transduc_dom_A_sf"/>
</dbReference>
<feature type="transmembrane region" description="Helical" evidence="9">
    <location>
        <begin position="184"/>
        <end position="205"/>
    </location>
</feature>
<dbReference type="AlphaFoldDB" id="A0A9W7YD94"/>
<evidence type="ECO:0000313" key="13">
    <source>
        <dbReference type="EMBL" id="KAJ1731565.1"/>
    </source>
</evidence>
<dbReference type="GO" id="GO:0019829">
    <property type="term" value="F:ATPase-coupled monoatomic cation transmembrane transporter activity"/>
    <property type="evidence" value="ECO:0007669"/>
    <property type="project" value="UniProtKB-UniRule"/>
</dbReference>
<dbReference type="PANTHER" id="PTHR45630:SF8">
    <property type="entry name" value="CATION-TRANSPORTING ATPASE"/>
    <property type="match status" value="1"/>
</dbReference>
<evidence type="ECO:0000256" key="2">
    <source>
        <dbReference type="ARBA" id="ARBA00022553"/>
    </source>
</evidence>
<gene>
    <name evidence="13" type="ORF">LPJ61_002476</name>
</gene>
<dbReference type="Proteomes" id="UP001143981">
    <property type="component" value="Unassembled WGS sequence"/>
</dbReference>
<evidence type="ECO:0000256" key="8">
    <source>
        <dbReference type="ARBA" id="ARBA00049360"/>
    </source>
</evidence>
<evidence type="ECO:0000259" key="11">
    <source>
        <dbReference type="Pfam" id="PF00690"/>
    </source>
</evidence>
<comment type="caution">
    <text evidence="13">The sequence shown here is derived from an EMBL/GenBank/DDBJ whole genome shotgun (WGS) entry which is preliminary data.</text>
</comment>
<comment type="subcellular location">
    <subcellularLocation>
        <location evidence="1 9">Membrane</location>
        <topology evidence="1 9">Multi-pass membrane protein</topology>
    </subcellularLocation>
</comment>
<dbReference type="GO" id="GO:0046872">
    <property type="term" value="F:metal ion binding"/>
    <property type="evidence" value="ECO:0007669"/>
    <property type="project" value="UniProtKB-UniRule"/>
</dbReference>
<evidence type="ECO:0000256" key="3">
    <source>
        <dbReference type="ARBA" id="ARBA00022723"/>
    </source>
</evidence>
<comment type="similarity">
    <text evidence="9">Belongs to the cation transport ATPase (P-type) (TC 3.A.3) family. Type V subfamily.</text>
</comment>
<keyword evidence="5 9" id="KW-0067">ATP-binding</keyword>
<dbReference type="GO" id="GO:0005524">
    <property type="term" value="F:ATP binding"/>
    <property type="evidence" value="ECO:0007669"/>
    <property type="project" value="UniProtKB-UniRule"/>
</dbReference>
<dbReference type="GO" id="GO:0006874">
    <property type="term" value="P:intracellular calcium ion homeostasis"/>
    <property type="evidence" value="ECO:0007669"/>
    <property type="project" value="TreeGrafter"/>
</dbReference>
<sequence>MQKAASQESLQELCLAEDNVDIAIRGYVASGAGRLAYWAAVVATAGGLYVVSRWLPAVYIYMARRPAPLALADYVQVLVDGKHASIEPVSISGWDGGLDFVYCSALGQYVCTSRWKDPAWASGSVTGHAGLSGGAVEQRALLFGQCTIDIREKSYLQLLWDEALNPFYIFQIASIAVWCSEAYYYYSGVIFAISALSIAVTVITTKRTVRRIRDMSAYVCTASVLRANQWCAVPSSGLVPGDIIDISGLDQPVLPCDAVLLEGDCIVDESMLTGECIPESKAPLVCGDGVLEALD</sequence>
<keyword evidence="14" id="KW-1185">Reference proteome</keyword>
<evidence type="ECO:0000256" key="4">
    <source>
        <dbReference type="ARBA" id="ARBA00022741"/>
    </source>
</evidence>
<dbReference type="PANTHER" id="PTHR45630">
    <property type="entry name" value="CATION-TRANSPORTING ATPASE-RELATED"/>
    <property type="match status" value="1"/>
</dbReference>
<feature type="domain" description="P-type ATPase A" evidence="10">
    <location>
        <begin position="221"/>
        <end position="281"/>
    </location>
</feature>
<evidence type="ECO:0000256" key="5">
    <source>
        <dbReference type="ARBA" id="ARBA00022840"/>
    </source>
</evidence>